<proteinExistence type="predicted"/>
<protein>
    <recommendedName>
        <fullName evidence="1">Nuclear transport factor 2 domain-containing protein</fullName>
    </recommendedName>
</protein>
<evidence type="ECO:0000259" key="1">
    <source>
        <dbReference type="Pfam" id="PF02136"/>
    </source>
</evidence>
<dbReference type="RefSeq" id="WP_189379451.1">
    <property type="nucleotide sequence ID" value="NZ_BNAH01000017.1"/>
</dbReference>
<keyword evidence="3" id="KW-1185">Reference proteome</keyword>
<dbReference type="Gene3D" id="3.10.450.50">
    <property type="match status" value="1"/>
</dbReference>
<feature type="domain" description="Nuclear transport factor 2" evidence="1">
    <location>
        <begin position="6"/>
        <end position="114"/>
    </location>
</feature>
<reference evidence="3" key="1">
    <citation type="journal article" date="2019" name="Int. J. Syst. Evol. Microbiol.">
        <title>The Global Catalogue of Microorganisms (GCM) 10K type strain sequencing project: providing services to taxonomists for standard genome sequencing and annotation.</title>
        <authorList>
            <consortium name="The Broad Institute Genomics Platform"/>
            <consortium name="The Broad Institute Genome Sequencing Center for Infectious Disease"/>
            <person name="Wu L."/>
            <person name="Ma J."/>
        </authorList>
    </citation>
    <scope>NUCLEOTIDE SEQUENCE [LARGE SCALE GENOMIC DNA]</scope>
    <source>
        <strain evidence="3">CGMCC 1.15922</strain>
    </source>
</reference>
<name>A0ABQ3J2E6_9GAMM</name>
<organism evidence="2 3">
    <name type="scientific">Thalassotalea profundi</name>
    <dbReference type="NCBI Taxonomy" id="2036687"/>
    <lineage>
        <taxon>Bacteria</taxon>
        <taxon>Pseudomonadati</taxon>
        <taxon>Pseudomonadota</taxon>
        <taxon>Gammaproteobacteria</taxon>
        <taxon>Alteromonadales</taxon>
        <taxon>Colwelliaceae</taxon>
        <taxon>Thalassotalea</taxon>
    </lineage>
</organism>
<evidence type="ECO:0000313" key="2">
    <source>
        <dbReference type="EMBL" id="GHF01596.1"/>
    </source>
</evidence>
<sequence>MKQQLKSFIQNYISCFTQYDVKTLQNFYQLPCTLSTPDKLVLITSSEEFEEEFRQIFTQLKEANTAKFSFKDISFTQVNEAIIMLGGHWTFKDTKQDIFADFFACYHLVKENNKLNIVNVMSHEVENTVTFDEQLVLVQE</sequence>
<dbReference type="SUPFAM" id="SSF54427">
    <property type="entry name" value="NTF2-like"/>
    <property type="match status" value="1"/>
</dbReference>
<accession>A0ABQ3J2E6</accession>
<evidence type="ECO:0000313" key="3">
    <source>
        <dbReference type="Proteomes" id="UP000626370"/>
    </source>
</evidence>
<comment type="caution">
    <text evidence="2">The sequence shown here is derived from an EMBL/GenBank/DDBJ whole genome shotgun (WGS) entry which is preliminary data.</text>
</comment>
<dbReference type="Pfam" id="PF02136">
    <property type="entry name" value="NTF2"/>
    <property type="match status" value="1"/>
</dbReference>
<dbReference type="InterPro" id="IPR002075">
    <property type="entry name" value="NTF2_dom"/>
</dbReference>
<dbReference type="InterPro" id="IPR032710">
    <property type="entry name" value="NTF2-like_dom_sf"/>
</dbReference>
<dbReference type="EMBL" id="BNAH01000017">
    <property type="protein sequence ID" value="GHF01596.1"/>
    <property type="molecule type" value="Genomic_DNA"/>
</dbReference>
<gene>
    <name evidence="2" type="ORF">GCM10011501_33900</name>
</gene>
<dbReference type="Proteomes" id="UP000626370">
    <property type="component" value="Unassembled WGS sequence"/>
</dbReference>